<dbReference type="Proteomes" id="UP000799439">
    <property type="component" value="Unassembled WGS sequence"/>
</dbReference>
<feature type="compositionally biased region" description="Polar residues" evidence="1">
    <location>
        <begin position="254"/>
        <end position="292"/>
    </location>
</feature>
<proteinExistence type="predicted"/>
<organism evidence="2 3">
    <name type="scientific">Myriangium duriaei CBS 260.36</name>
    <dbReference type="NCBI Taxonomy" id="1168546"/>
    <lineage>
        <taxon>Eukaryota</taxon>
        <taxon>Fungi</taxon>
        <taxon>Dikarya</taxon>
        <taxon>Ascomycota</taxon>
        <taxon>Pezizomycotina</taxon>
        <taxon>Dothideomycetes</taxon>
        <taxon>Dothideomycetidae</taxon>
        <taxon>Myriangiales</taxon>
        <taxon>Myriangiaceae</taxon>
        <taxon>Myriangium</taxon>
    </lineage>
</organism>
<feature type="compositionally biased region" description="Polar residues" evidence="1">
    <location>
        <begin position="1"/>
        <end position="19"/>
    </location>
</feature>
<feature type="compositionally biased region" description="Polar residues" evidence="1">
    <location>
        <begin position="197"/>
        <end position="206"/>
    </location>
</feature>
<dbReference type="OrthoDB" id="5376312at2759"/>
<feature type="region of interest" description="Disordered" evidence="1">
    <location>
        <begin position="32"/>
        <end position="380"/>
    </location>
</feature>
<name>A0A9P4IVU5_9PEZI</name>
<comment type="caution">
    <text evidence="2">The sequence shown here is derived from an EMBL/GenBank/DDBJ whole genome shotgun (WGS) entry which is preliminary data.</text>
</comment>
<keyword evidence="3" id="KW-1185">Reference proteome</keyword>
<gene>
    <name evidence="2" type="ORF">K461DRAFT_282246</name>
</gene>
<feature type="compositionally biased region" description="Basic and acidic residues" evidence="1">
    <location>
        <begin position="149"/>
        <end position="164"/>
    </location>
</feature>
<reference evidence="2" key="1">
    <citation type="journal article" date="2020" name="Stud. Mycol.">
        <title>101 Dothideomycetes genomes: a test case for predicting lifestyles and emergence of pathogens.</title>
        <authorList>
            <person name="Haridas S."/>
            <person name="Albert R."/>
            <person name="Binder M."/>
            <person name="Bloem J."/>
            <person name="Labutti K."/>
            <person name="Salamov A."/>
            <person name="Andreopoulos B."/>
            <person name="Baker S."/>
            <person name="Barry K."/>
            <person name="Bills G."/>
            <person name="Bluhm B."/>
            <person name="Cannon C."/>
            <person name="Castanera R."/>
            <person name="Culley D."/>
            <person name="Daum C."/>
            <person name="Ezra D."/>
            <person name="Gonzalez J."/>
            <person name="Henrissat B."/>
            <person name="Kuo A."/>
            <person name="Liang C."/>
            <person name="Lipzen A."/>
            <person name="Lutzoni F."/>
            <person name="Magnuson J."/>
            <person name="Mondo S."/>
            <person name="Nolan M."/>
            <person name="Ohm R."/>
            <person name="Pangilinan J."/>
            <person name="Park H.-J."/>
            <person name="Ramirez L."/>
            <person name="Alfaro M."/>
            <person name="Sun H."/>
            <person name="Tritt A."/>
            <person name="Yoshinaga Y."/>
            <person name="Zwiers L.-H."/>
            <person name="Turgeon B."/>
            <person name="Goodwin S."/>
            <person name="Spatafora J."/>
            <person name="Crous P."/>
            <person name="Grigoriev I."/>
        </authorList>
    </citation>
    <scope>NUCLEOTIDE SEQUENCE</scope>
    <source>
        <strain evidence="2">CBS 260.36</strain>
    </source>
</reference>
<dbReference type="EMBL" id="ML996092">
    <property type="protein sequence ID" value="KAF2148787.1"/>
    <property type="molecule type" value="Genomic_DNA"/>
</dbReference>
<accession>A0A9P4IVU5</accession>
<feature type="compositionally biased region" description="Basic and acidic residues" evidence="1">
    <location>
        <begin position="78"/>
        <end position="100"/>
    </location>
</feature>
<evidence type="ECO:0000313" key="2">
    <source>
        <dbReference type="EMBL" id="KAF2148787.1"/>
    </source>
</evidence>
<evidence type="ECO:0000313" key="3">
    <source>
        <dbReference type="Proteomes" id="UP000799439"/>
    </source>
</evidence>
<feature type="compositionally biased region" description="Low complexity" evidence="1">
    <location>
        <begin position="237"/>
        <end position="253"/>
    </location>
</feature>
<dbReference type="AlphaFoldDB" id="A0A9P4IVU5"/>
<protein>
    <submittedName>
        <fullName evidence="2">Uncharacterized protein</fullName>
    </submittedName>
</protein>
<sequence length="380" mass="42638">MGDVESNNNGVDRNTSIRSVMTLPAYSAVPRDNEGVIGREGERAGMDTVVEYPETNEQEEDRREEEMESLYQIRLARRREAREREDRRQRRREARERGDEEALNAIRRESRRARRERQETGSAALVTEHESRPRSRRVSAVSYGNLGVARHDGSRVRHNSEESQRPLLDLAGPMEMAEPVRPWMSRESSTSHRRGRSSVTNISMHSYGSEDDSGWSDADSSYETISLHPSRSRPRSQSRTESATRTSSRPSSTFTPGTVAPSTSRATSQSRNVSLSVNTDVQSITASTSSTLDVEPPPYASPIHTRGTSEPWTPRPPQVPPPAARPVSDSPSLPEIERLPSIRITTDTPVDPVPGHKRSYTNFSLRRDSRILGLEDPEQS</sequence>
<feature type="compositionally biased region" description="Basic and acidic residues" evidence="1">
    <location>
        <begin position="32"/>
        <end position="45"/>
    </location>
</feature>
<feature type="compositionally biased region" description="Pro residues" evidence="1">
    <location>
        <begin position="313"/>
        <end position="324"/>
    </location>
</feature>
<evidence type="ECO:0000256" key="1">
    <source>
        <dbReference type="SAM" id="MobiDB-lite"/>
    </source>
</evidence>
<feature type="region of interest" description="Disordered" evidence="1">
    <location>
        <begin position="1"/>
        <end position="20"/>
    </location>
</feature>